<dbReference type="GO" id="GO:0016212">
    <property type="term" value="F:kynurenine-oxoglutarate transaminase activity"/>
    <property type="evidence" value="ECO:0007669"/>
    <property type="project" value="UniProtKB-EC"/>
</dbReference>
<protein>
    <recommendedName>
        <fullName evidence="7">Kynurenine--oxoglutarate transaminase 3</fullName>
        <ecNumber evidence="6">2.6.1.63</ecNumber>
        <ecNumber evidence="5">2.6.1.7</ecNumber>
        <ecNumber evidence="4">4.4.1.13</ecNumber>
    </recommendedName>
    <alternativeName>
        <fullName evidence="17">Cysteine-S-conjugate beta-lyase 2</fullName>
    </alternativeName>
    <alternativeName>
        <fullName evidence="13">Kynurenine aminotransferase 3</fullName>
    </alternativeName>
    <alternativeName>
        <fullName evidence="14">Kynurenine aminotransferase III</fullName>
    </alternativeName>
    <alternativeName>
        <fullName evidence="15">Kynurenine--glyoxylate transaminase</fullName>
    </alternativeName>
    <alternativeName>
        <fullName evidence="16">Kynurenine--oxoglutarate transaminase III</fullName>
    </alternativeName>
</protein>
<evidence type="ECO:0000256" key="18">
    <source>
        <dbReference type="ARBA" id="ARBA00047478"/>
    </source>
</evidence>
<dbReference type="Ensembl" id="ENSATET00000053037.2">
    <property type="protein sequence ID" value="ENSATEP00000049564.2"/>
    <property type="gene ID" value="ENSATEG00000009525.3"/>
</dbReference>
<reference evidence="24" key="3">
    <citation type="submission" date="2025-09" db="UniProtKB">
        <authorList>
            <consortium name="Ensembl"/>
        </authorList>
    </citation>
    <scope>IDENTIFICATION</scope>
</reference>
<comment type="catalytic activity">
    <reaction evidence="18">
        <text>L-kynurenine + 2-oxoglutarate = kynurenate + L-glutamate + H2O</text>
        <dbReference type="Rhea" id="RHEA:65560"/>
        <dbReference type="ChEBI" id="CHEBI:15377"/>
        <dbReference type="ChEBI" id="CHEBI:16810"/>
        <dbReference type="ChEBI" id="CHEBI:29985"/>
        <dbReference type="ChEBI" id="CHEBI:57959"/>
        <dbReference type="ChEBI" id="CHEBI:58454"/>
        <dbReference type="EC" id="2.6.1.7"/>
    </reaction>
    <physiologicalReaction direction="left-to-right" evidence="18">
        <dbReference type="Rhea" id="RHEA:65561"/>
    </physiologicalReaction>
</comment>
<evidence type="ECO:0000313" key="25">
    <source>
        <dbReference type="Proteomes" id="UP000265040"/>
    </source>
</evidence>
<dbReference type="GO" id="GO:0047315">
    <property type="term" value="F:kynurenine-glyoxylate transaminase activity"/>
    <property type="evidence" value="ECO:0007669"/>
    <property type="project" value="UniProtKB-EC"/>
</dbReference>
<evidence type="ECO:0000256" key="12">
    <source>
        <dbReference type="ARBA" id="ARBA00024016"/>
    </source>
</evidence>
<dbReference type="EC" id="4.4.1.13" evidence="4"/>
<dbReference type="FunFam" id="3.90.1150.10:FF:000021">
    <property type="entry name" value="Kynurenine--oxoglutarate transaminase 3"/>
    <property type="match status" value="1"/>
</dbReference>
<evidence type="ECO:0000256" key="16">
    <source>
        <dbReference type="ARBA" id="ARBA00031371"/>
    </source>
</evidence>
<gene>
    <name evidence="24" type="primary">KYAT3</name>
</gene>
<dbReference type="Gene3D" id="3.40.640.10">
    <property type="entry name" value="Type I PLP-dependent aspartate aminotransferase-like (Major domain)"/>
    <property type="match status" value="1"/>
</dbReference>
<accession>A0A7N6AM57</accession>
<dbReference type="Proteomes" id="UP000265040">
    <property type="component" value="Chromosome 4"/>
</dbReference>
<comment type="function">
    <text evidence="22">Catalyzes the irreversible transamination of the L-tryptophan metabolite L-kynurenine to form kynurenic acid (KA), an intermediate in the tryptophan catabolic pathway which is also a broad spectrum antagonist of the three ionotropic excitatory amino acid receptors among others. May catalyze the beta-elimination of S-conjugates and Se-conjugates of L-(seleno)cysteine, resulting in the cleavage of the C-S or C-Se bond. Has transaminase activity towards L-kynurenine, tryptophan, phenylalanine, serine, cysteine, methionine, histidine, glutamine and asparagine with glyoxylate as an amino group acceptor (in vitro). Has lower activity with 2-oxoglutarate as amino group acceptor (in vitro).</text>
</comment>
<dbReference type="PANTHER" id="PTHR43807:SF6">
    <property type="entry name" value="KYNURENINE--OXOGLUTARATE TRANSAMINASE 3"/>
    <property type="match status" value="1"/>
</dbReference>
<reference evidence="24" key="1">
    <citation type="submission" date="2021-04" db="EMBL/GenBank/DDBJ databases">
        <authorList>
            <consortium name="Wellcome Sanger Institute Data Sharing"/>
        </authorList>
    </citation>
    <scope>NUCLEOTIDE SEQUENCE [LARGE SCALE GENOMIC DNA]</scope>
</reference>
<evidence type="ECO:0000256" key="8">
    <source>
        <dbReference type="ARBA" id="ARBA00022576"/>
    </source>
</evidence>
<evidence type="ECO:0000256" key="21">
    <source>
        <dbReference type="ARBA" id="ARBA00049325"/>
    </source>
</evidence>
<dbReference type="CDD" id="cd00609">
    <property type="entry name" value="AAT_like"/>
    <property type="match status" value="1"/>
</dbReference>
<comment type="catalytic activity">
    <reaction evidence="21">
        <text>an S-substituted L-cysteine + H2O = a thiol + pyruvate + NH4(+)</text>
        <dbReference type="Rhea" id="RHEA:18121"/>
        <dbReference type="ChEBI" id="CHEBI:15361"/>
        <dbReference type="ChEBI" id="CHEBI:15377"/>
        <dbReference type="ChEBI" id="CHEBI:28938"/>
        <dbReference type="ChEBI" id="CHEBI:29256"/>
        <dbReference type="ChEBI" id="CHEBI:58717"/>
        <dbReference type="EC" id="4.4.1.13"/>
    </reaction>
    <physiologicalReaction direction="left-to-right" evidence="21">
        <dbReference type="Rhea" id="RHEA:18122"/>
    </physiologicalReaction>
</comment>
<dbReference type="GeneTree" id="ENSGT00940000155827"/>
<evidence type="ECO:0000256" key="2">
    <source>
        <dbReference type="ARBA" id="ARBA00007441"/>
    </source>
</evidence>
<evidence type="ECO:0000256" key="19">
    <source>
        <dbReference type="ARBA" id="ARBA00047677"/>
    </source>
</evidence>
<evidence type="ECO:0000256" key="10">
    <source>
        <dbReference type="ARBA" id="ARBA00022898"/>
    </source>
</evidence>
<dbReference type="InterPro" id="IPR015422">
    <property type="entry name" value="PyrdxlP-dep_Trfase_small"/>
</dbReference>
<evidence type="ECO:0000256" key="5">
    <source>
        <dbReference type="ARBA" id="ARBA00012751"/>
    </source>
</evidence>
<dbReference type="PANTHER" id="PTHR43807">
    <property type="entry name" value="FI04487P"/>
    <property type="match status" value="1"/>
</dbReference>
<evidence type="ECO:0000256" key="22">
    <source>
        <dbReference type="ARBA" id="ARBA00054518"/>
    </source>
</evidence>
<dbReference type="SUPFAM" id="SSF53383">
    <property type="entry name" value="PLP-dependent transferases"/>
    <property type="match status" value="1"/>
</dbReference>
<dbReference type="GO" id="GO:0097053">
    <property type="term" value="P:L-kynurenine catabolic process"/>
    <property type="evidence" value="ECO:0007669"/>
    <property type="project" value="UniProtKB-UniPathway"/>
</dbReference>
<dbReference type="GO" id="GO:0030170">
    <property type="term" value="F:pyridoxal phosphate binding"/>
    <property type="evidence" value="ECO:0007669"/>
    <property type="project" value="InterPro"/>
</dbReference>
<dbReference type="InterPro" id="IPR004839">
    <property type="entry name" value="Aminotransferase_I/II_large"/>
</dbReference>
<dbReference type="Gene3D" id="3.90.1150.10">
    <property type="entry name" value="Aspartate Aminotransferase, domain 1"/>
    <property type="match status" value="1"/>
</dbReference>
<comment type="pathway">
    <text evidence="12">Amino-acid degradation; L-kynurenine degradation; kynurenate from L-kynurenine: step 1/2.</text>
</comment>
<reference evidence="24" key="2">
    <citation type="submission" date="2025-08" db="UniProtKB">
        <authorList>
            <consortium name="Ensembl"/>
        </authorList>
    </citation>
    <scope>IDENTIFICATION</scope>
</reference>
<dbReference type="FunFam" id="3.40.640.10:FF:000024">
    <property type="entry name" value="Kynurenine--oxoglutarate transaminase 3"/>
    <property type="match status" value="1"/>
</dbReference>
<dbReference type="UniPathway" id="UPA00334">
    <property type="reaction ID" value="UER00726"/>
</dbReference>
<feature type="domain" description="Aminotransferase class I/classII large" evidence="23">
    <location>
        <begin position="63"/>
        <end position="435"/>
    </location>
</feature>
<keyword evidence="9" id="KW-0808">Transferase</keyword>
<keyword evidence="8" id="KW-0032">Aminotransferase</keyword>
<evidence type="ECO:0000256" key="11">
    <source>
        <dbReference type="ARBA" id="ARBA00023239"/>
    </source>
</evidence>
<dbReference type="InterPro" id="IPR015421">
    <property type="entry name" value="PyrdxlP-dep_Trfase_major"/>
</dbReference>
<organism evidence="24 25">
    <name type="scientific">Anabas testudineus</name>
    <name type="common">Climbing perch</name>
    <name type="synonym">Anthias testudineus</name>
    <dbReference type="NCBI Taxonomy" id="64144"/>
    <lineage>
        <taxon>Eukaryota</taxon>
        <taxon>Metazoa</taxon>
        <taxon>Chordata</taxon>
        <taxon>Craniata</taxon>
        <taxon>Vertebrata</taxon>
        <taxon>Euteleostomi</taxon>
        <taxon>Actinopterygii</taxon>
        <taxon>Neopterygii</taxon>
        <taxon>Teleostei</taxon>
        <taxon>Neoteleostei</taxon>
        <taxon>Acanthomorphata</taxon>
        <taxon>Anabantaria</taxon>
        <taxon>Anabantiformes</taxon>
        <taxon>Anabantoidei</taxon>
        <taxon>Anabantidae</taxon>
        <taxon>Anabas</taxon>
    </lineage>
</organism>
<evidence type="ECO:0000256" key="7">
    <source>
        <dbReference type="ARBA" id="ARBA00019100"/>
    </source>
</evidence>
<proteinExistence type="inferred from homology"/>
<dbReference type="GO" id="GO:0047804">
    <property type="term" value="F:cysteine-S-conjugate beta-lyase activity"/>
    <property type="evidence" value="ECO:0007669"/>
    <property type="project" value="UniProtKB-EC"/>
</dbReference>
<dbReference type="GO" id="GO:0005739">
    <property type="term" value="C:mitochondrion"/>
    <property type="evidence" value="ECO:0007669"/>
    <property type="project" value="TreeGrafter"/>
</dbReference>
<dbReference type="EC" id="2.6.1.63" evidence="6"/>
<dbReference type="EC" id="2.6.1.7" evidence="5"/>
<evidence type="ECO:0000256" key="14">
    <source>
        <dbReference type="ARBA" id="ARBA00030993"/>
    </source>
</evidence>
<evidence type="ECO:0000313" key="24">
    <source>
        <dbReference type="Ensembl" id="ENSATEP00000049564.2"/>
    </source>
</evidence>
<comment type="catalytic activity">
    <reaction evidence="19">
        <text>L-kynurenine + glyoxylate = kynurenate + glycine + H2O</text>
        <dbReference type="Rhea" id="RHEA:65896"/>
        <dbReference type="ChEBI" id="CHEBI:15377"/>
        <dbReference type="ChEBI" id="CHEBI:36655"/>
        <dbReference type="ChEBI" id="CHEBI:57305"/>
        <dbReference type="ChEBI" id="CHEBI:57959"/>
        <dbReference type="ChEBI" id="CHEBI:58454"/>
        <dbReference type="EC" id="2.6.1.63"/>
    </reaction>
    <physiologicalReaction direction="left-to-right" evidence="19">
        <dbReference type="Rhea" id="RHEA:65897"/>
    </physiologicalReaction>
</comment>
<evidence type="ECO:0000256" key="20">
    <source>
        <dbReference type="ARBA" id="ARBA00047888"/>
    </source>
</evidence>
<dbReference type="Pfam" id="PF00155">
    <property type="entry name" value="Aminotran_1_2"/>
    <property type="match status" value="1"/>
</dbReference>
<keyword evidence="11" id="KW-0456">Lyase</keyword>
<comment type="subunit">
    <text evidence="3">Homodimer.</text>
</comment>
<dbReference type="InterPro" id="IPR051326">
    <property type="entry name" value="Kynurenine-oxoglutarate_AT"/>
</dbReference>
<evidence type="ECO:0000256" key="1">
    <source>
        <dbReference type="ARBA" id="ARBA00001933"/>
    </source>
</evidence>
<evidence type="ECO:0000256" key="4">
    <source>
        <dbReference type="ARBA" id="ARBA00012224"/>
    </source>
</evidence>
<evidence type="ECO:0000256" key="17">
    <source>
        <dbReference type="ARBA" id="ARBA00031600"/>
    </source>
</evidence>
<evidence type="ECO:0000256" key="15">
    <source>
        <dbReference type="ARBA" id="ARBA00031198"/>
    </source>
</evidence>
<comment type="similarity">
    <text evidence="2">Belongs to the class-I pyridoxal-phosphate-dependent aminotransferase family.</text>
</comment>
<name>A0A7N6AM57_ANATE</name>
<evidence type="ECO:0000256" key="6">
    <source>
        <dbReference type="ARBA" id="ARBA00013010"/>
    </source>
</evidence>
<evidence type="ECO:0000256" key="9">
    <source>
        <dbReference type="ARBA" id="ARBA00022679"/>
    </source>
</evidence>
<dbReference type="AlphaFoldDB" id="A0A7N6AM57"/>
<evidence type="ECO:0000256" key="13">
    <source>
        <dbReference type="ARBA" id="ARBA00029778"/>
    </source>
</evidence>
<comment type="catalytic activity">
    <reaction evidence="20">
        <text>3-hydroxy-L-kynurenine + glyoxylate = xanthurenate + glycine + H2O</text>
        <dbReference type="Rhea" id="RHEA:65900"/>
        <dbReference type="ChEBI" id="CHEBI:15377"/>
        <dbReference type="ChEBI" id="CHEBI:36655"/>
        <dbReference type="ChEBI" id="CHEBI:57305"/>
        <dbReference type="ChEBI" id="CHEBI:58125"/>
        <dbReference type="ChEBI" id="CHEBI:71201"/>
        <dbReference type="EC" id="2.6.1.63"/>
    </reaction>
    <physiologicalReaction direction="left-to-right" evidence="20">
        <dbReference type="Rhea" id="RHEA:65901"/>
    </physiologicalReaction>
</comment>
<evidence type="ECO:0000259" key="23">
    <source>
        <dbReference type="Pfam" id="PF00155"/>
    </source>
</evidence>
<keyword evidence="10" id="KW-0663">Pyridoxal phosphate</keyword>
<comment type="cofactor">
    <cofactor evidence="1">
        <name>pyridoxal 5'-phosphate</name>
        <dbReference type="ChEBI" id="CHEBI:597326"/>
    </cofactor>
</comment>
<evidence type="ECO:0000256" key="3">
    <source>
        <dbReference type="ARBA" id="ARBA00011738"/>
    </source>
</evidence>
<keyword evidence="25" id="KW-1185">Reference proteome</keyword>
<sequence length="445" mass="50098">MNIARQVLNSSRLACQSFNINCKRRISTSQHPMMSRHTNSKRIEGLDKNVWVAFTALAADPSIVNLGQGFPDIPPPSYVKEALAKAASVDIMNQYTRGFGHPSLVKALSQVYGKVNGRQIDPFKEILVTVGGYGSLFCSIQGLVEEGDEVIIIEPFFDCYVPMVRMAGAKPVFYKLRIMTRKMTLADWILDPDELSSKFNSKTKAIIINTPNNPIGKVFTRDELQMIADLCVKHDSLCFSDEVYEWITYKGHQHIKIATLPGMWDRTITVGSAGKTFSVTGWKLGWSIGPAHLIKHLQTVMQNSVYTCPTPIQASVHNSFILQLMGKPDCYFTSLAEELESKRDRMAAIVQEAGMTPVIPEGGYFMLVDITSLNQDLSHIDDDEAYDYKFVKWMIKEKKLAAIPVTAFVGKESQKQFEKYIRLCFIKQDSTLDAAEKILKSWRKI</sequence>
<dbReference type="InterPro" id="IPR015424">
    <property type="entry name" value="PyrdxlP-dep_Trfase"/>
</dbReference>